<evidence type="ECO:0000259" key="3">
    <source>
        <dbReference type="Pfam" id="PF00171"/>
    </source>
</evidence>
<dbReference type="AlphaFoldDB" id="A0A7D4BGG6"/>
<dbReference type="RefSeq" id="WP_173223340.1">
    <property type="nucleotide sequence ID" value="NZ_CP048104.1"/>
</dbReference>
<sequence length="479" mass="52664">MESEAKRPSSDKMLWSEGKRWIEVRDPQDNSLVEKVPALDRKEVQRAIEAARNASRTLSCCTTFQRSDILQQAADNVQRRGEEFAVTIAREGSKTIREARKEVRRCTETLRLSAEEAKRINGETLSFDQAVGGEGRVGYYYRFPLGLIAAITPFNDPLNLVAHKVGPAIASGNAILIKPSSLTPLSALKLRDVLIESGLPEDTCKVVTGYGDEVGSTLTGHPDVRMISFTGGIEAGEAIRRKAGLKKINMELGSNSPVIVCADAHIKEAADACVSGSFWAAGQNCLGVQRIYIENNVYEEFVHHFLSRVNQYRIGNKMSEDTDMGPLITEGEAIRVESWVREAVDQGGHLLCGGKRDGAFYTPTVLTKVPTDCRVARDEVFGPVVSLYSVDHLEEAISEANRSDYGLQIGVFTQDLEKAFKVIQQCEAGGIMINDSTDFRIDAMPFGGVKSSGLGREGVRFSIQEMTEMKVVCFQLSNR</sequence>
<evidence type="ECO:0000256" key="2">
    <source>
        <dbReference type="ARBA" id="ARBA00023002"/>
    </source>
</evidence>
<proteinExistence type="inferred from homology"/>
<feature type="domain" description="Aldehyde dehydrogenase" evidence="3">
    <location>
        <begin position="17"/>
        <end position="472"/>
    </location>
</feature>
<dbReference type="FunFam" id="3.40.309.10:FF:000009">
    <property type="entry name" value="Aldehyde dehydrogenase A"/>
    <property type="match status" value="1"/>
</dbReference>
<accession>A0A7D4BGG6</accession>
<keyword evidence="2" id="KW-0560">Oxidoreductase</keyword>
<protein>
    <submittedName>
        <fullName evidence="4">Aldehyde dehydrogenase family protein</fullName>
    </submittedName>
</protein>
<dbReference type="CDD" id="cd07149">
    <property type="entry name" value="ALDH_y4uC"/>
    <property type="match status" value="1"/>
</dbReference>
<gene>
    <name evidence="4" type="ORF">GXN76_11620</name>
</gene>
<reference evidence="4 5" key="1">
    <citation type="submission" date="2020-01" db="EMBL/GenBank/DDBJ databases">
        <authorList>
            <person name="Gulvik C.A."/>
            <person name="Batra D.G."/>
        </authorList>
    </citation>
    <scope>NUCLEOTIDE SEQUENCE [LARGE SCALE GENOMIC DNA]</scope>
    <source>
        <strain evidence="4 5">W9323</strain>
    </source>
</reference>
<evidence type="ECO:0000256" key="1">
    <source>
        <dbReference type="ARBA" id="ARBA00009986"/>
    </source>
</evidence>
<dbReference type="PANTHER" id="PTHR42991">
    <property type="entry name" value="ALDEHYDE DEHYDROGENASE"/>
    <property type="match status" value="1"/>
</dbReference>
<dbReference type="Pfam" id="PF00171">
    <property type="entry name" value="Aldedh"/>
    <property type="match status" value="1"/>
</dbReference>
<comment type="similarity">
    <text evidence="1">Belongs to the aldehyde dehydrogenase family.</text>
</comment>
<dbReference type="Gene3D" id="3.40.605.10">
    <property type="entry name" value="Aldehyde Dehydrogenase, Chain A, domain 1"/>
    <property type="match status" value="1"/>
</dbReference>
<evidence type="ECO:0000313" key="5">
    <source>
        <dbReference type="Proteomes" id="UP000503088"/>
    </source>
</evidence>
<name>A0A7D4BGG6_9BACL</name>
<dbReference type="InterPro" id="IPR015590">
    <property type="entry name" value="Aldehyde_DH_dom"/>
</dbReference>
<dbReference type="InterPro" id="IPR016163">
    <property type="entry name" value="Ald_DH_C"/>
</dbReference>
<dbReference type="InterPro" id="IPR016162">
    <property type="entry name" value="Ald_DH_N"/>
</dbReference>
<organism evidence="4 5">
    <name type="scientific">Kroppenstedtia pulmonis</name>
    <dbReference type="NCBI Taxonomy" id="1380685"/>
    <lineage>
        <taxon>Bacteria</taxon>
        <taxon>Bacillati</taxon>
        <taxon>Bacillota</taxon>
        <taxon>Bacilli</taxon>
        <taxon>Bacillales</taxon>
        <taxon>Thermoactinomycetaceae</taxon>
        <taxon>Kroppenstedtia</taxon>
    </lineage>
</organism>
<dbReference type="InterPro" id="IPR016161">
    <property type="entry name" value="Ald_DH/histidinol_DH"/>
</dbReference>
<dbReference type="InterPro" id="IPR051020">
    <property type="entry name" value="ALDH-related_metabolic_enz"/>
</dbReference>
<dbReference type="KEGG" id="kpul:GXN76_11620"/>
<dbReference type="PANTHER" id="PTHR42991:SF1">
    <property type="entry name" value="ALDEHYDE DEHYDROGENASE"/>
    <property type="match status" value="1"/>
</dbReference>
<dbReference type="Gene3D" id="3.40.309.10">
    <property type="entry name" value="Aldehyde Dehydrogenase, Chain A, domain 2"/>
    <property type="match status" value="1"/>
</dbReference>
<dbReference type="GO" id="GO:0008911">
    <property type="term" value="F:lactaldehyde dehydrogenase (NAD+) activity"/>
    <property type="evidence" value="ECO:0007669"/>
    <property type="project" value="TreeGrafter"/>
</dbReference>
<keyword evidence="5" id="KW-1185">Reference proteome</keyword>
<evidence type="ECO:0000313" key="4">
    <source>
        <dbReference type="EMBL" id="QKG85052.1"/>
    </source>
</evidence>
<dbReference type="Proteomes" id="UP000503088">
    <property type="component" value="Chromosome"/>
</dbReference>
<dbReference type="EMBL" id="CP048104">
    <property type="protein sequence ID" value="QKG85052.1"/>
    <property type="molecule type" value="Genomic_DNA"/>
</dbReference>
<dbReference type="SUPFAM" id="SSF53720">
    <property type="entry name" value="ALDH-like"/>
    <property type="match status" value="1"/>
</dbReference>